<keyword evidence="3" id="KW-0645">Protease</keyword>
<evidence type="ECO:0000256" key="7">
    <source>
        <dbReference type="ARBA" id="ARBA00023136"/>
    </source>
</evidence>
<evidence type="ECO:0000256" key="6">
    <source>
        <dbReference type="ARBA" id="ARBA00022989"/>
    </source>
</evidence>
<feature type="transmembrane region" description="Helical" evidence="8">
    <location>
        <begin position="156"/>
        <end position="179"/>
    </location>
</feature>
<evidence type="ECO:0000256" key="1">
    <source>
        <dbReference type="ARBA" id="ARBA00004651"/>
    </source>
</evidence>
<accession>I4A0S3</accession>
<evidence type="ECO:0000256" key="8">
    <source>
        <dbReference type="SAM" id="Phobius"/>
    </source>
</evidence>
<keyword evidence="5" id="KW-0378">Hydrolase</keyword>
<dbReference type="GO" id="GO:0005886">
    <property type="term" value="C:plasma membrane"/>
    <property type="evidence" value="ECO:0007669"/>
    <property type="project" value="UniProtKB-SubCell"/>
</dbReference>
<dbReference type="EMBL" id="CP003283">
    <property type="protein sequence ID" value="AFL97557.1"/>
    <property type="molecule type" value="Genomic_DNA"/>
</dbReference>
<dbReference type="PATRIC" id="fig|867902.3.peg.1357"/>
<dbReference type="GO" id="GO:0008233">
    <property type="term" value="F:peptidase activity"/>
    <property type="evidence" value="ECO:0007669"/>
    <property type="project" value="UniProtKB-KW"/>
</dbReference>
<dbReference type="KEGG" id="orh:Ornrh_1384"/>
<dbReference type="eggNOG" id="ENOG5030PDV">
    <property type="taxonomic scope" value="Bacteria"/>
</dbReference>
<comment type="subcellular location">
    <subcellularLocation>
        <location evidence="1">Cell membrane</location>
        <topology evidence="1">Multi-pass membrane protein</topology>
    </subcellularLocation>
</comment>
<keyword evidence="7 8" id="KW-0472">Membrane</keyword>
<gene>
    <name evidence="9" type="ordered locus">Ornrh_1384</name>
</gene>
<dbReference type="NCBIfam" id="TIGR04128">
    <property type="entry name" value="exoso_Fjoh_1448"/>
    <property type="match status" value="1"/>
</dbReference>
<dbReference type="InterPro" id="IPR026323">
    <property type="entry name" value="Exosortase-related_prot_XrtF"/>
</dbReference>
<dbReference type="InterPro" id="IPR019127">
    <property type="entry name" value="Exosortase"/>
</dbReference>
<reference evidence="9 10" key="1">
    <citation type="submission" date="2012-06" db="EMBL/GenBank/DDBJ databases">
        <title>The complete genome of Ornithobacterium rhinotracheale DSM 15997.</title>
        <authorList>
            <consortium name="US DOE Joint Genome Institute (JGI-PGF)"/>
            <person name="Lucas S."/>
            <person name="Copeland A."/>
            <person name="Lapidus A."/>
            <person name="Goodwin L."/>
            <person name="Pitluck S."/>
            <person name="Peters L."/>
            <person name="Mikhailova N."/>
            <person name="Teshima H."/>
            <person name="Kyrpides N."/>
            <person name="Mavromatis K."/>
            <person name="Pagani I."/>
            <person name="Ivanova N."/>
            <person name="Ovchinnikova G."/>
            <person name="Zeytun A."/>
            <person name="Detter J.C."/>
            <person name="Han C."/>
            <person name="Land M."/>
            <person name="Hauser L."/>
            <person name="Markowitz V."/>
            <person name="Cheng J.-F."/>
            <person name="Hugenholtz P."/>
            <person name="Woyke T."/>
            <person name="Wu D."/>
            <person name="Lang E."/>
            <person name="Kopitz M."/>
            <person name="Brambilla E."/>
            <person name="Klenk H.-P."/>
            <person name="Eisen J.A."/>
        </authorList>
    </citation>
    <scope>NUCLEOTIDE SEQUENCE [LARGE SCALE GENOMIC DNA]</scope>
    <source>
        <strain evidence="10">ATCC 51463 / DSM 15997 / CCUG 23171 / LMG 9086</strain>
    </source>
</reference>
<evidence type="ECO:0008006" key="11">
    <source>
        <dbReference type="Google" id="ProtNLM"/>
    </source>
</evidence>
<evidence type="ECO:0000313" key="9">
    <source>
        <dbReference type="EMBL" id="AFL97557.1"/>
    </source>
</evidence>
<dbReference type="HOGENOM" id="CLU_104228_0_0_10"/>
<dbReference type="AlphaFoldDB" id="I4A0S3"/>
<feature type="transmembrane region" description="Helical" evidence="8">
    <location>
        <begin position="12"/>
        <end position="31"/>
    </location>
</feature>
<dbReference type="GO" id="GO:0006508">
    <property type="term" value="P:proteolysis"/>
    <property type="evidence" value="ECO:0007669"/>
    <property type="project" value="UniProtKB-KW"/>
</dbReference>
<evidence type="ECO:0000313" key="10">
    <source>
        <dbReference type="Proteomes" id="UP000006051"/>
    </source>
</evidence>
<keyword evidence="4 8" id="KW-0812">Transmembrane</keyword>
<dbReference type="Proteomes" id="UP000006051">
    <property type="component" value="Chromosome"/>
</dbReference>
<dbReference type="NCBIfam" id="TIGR04178">
    <property type="entry name" value="exo_archaeo"/>
    <property type="match status" value="1"/>
</dbReference>
<protein>
    <recommendedName>
        <fullName evidence="11">Exosortase family protein XrtF</fullName>
    </recommendedName>
</protein>
<evidence type="ECO:0000256" key="3">
    <source>
        <dbReference type="ARBA" id="ARBA00022670"/>
    </source>
</evidence>
<dbReference type="Pfam" id="PF09721">
    <property type="entry name" value="Exosortase_EpsH"/>
    <property type="match status" value="1"/>
</dbReference>
<keyword evidence="10" id="KW-1185">Reference proteome</keyword>
<keyword evidence="2" id="KW-1003">Cell membrane</keyword>
<evidence type="ECO:0000256" key="2">
    <source>
        <dbReference type="ARBA" id="ARBA00022475"/>
    </source>
</evidence>
<evidence type="ECO:0000256" key="5">
    <source>
        <dbReference type="ARBA" id="ARBA00022801"/>
    </source>
</evidence>
<evidence type="ECO:0000256" key="4">
    <source>
        <dbReference type="ARBA" id="ARBA00022692"/>
    </source>
</evidence>
<keyword evidence="6 8" id="KW-1133">Transmembrane helix</keyword>
<dbReference type="STRING" id="867902.Ornrh_1384"/>
<name>I4A0S3_ORNRL</name>
<dbReference type="InterPro" id="IPR026392">
    <property type="entry name" value="Exo/Archaeosortase_dom"/>
</dbReference>
<organism evidence="9 10">
    <name type="scientific">Ornithobacterium rhinotracheale (strain ATCC 51463 / DSM 15997 / CCUG 23171 / CIP 104009 / LMG 9086)</name>
    <dbReference type="NCBI Taxonomy" id="867902"/>
    <lineage>
        <taxon>Bacteria</taxon>
        <taxon>Pseudomonadati</taxon>
        <taxon>Bacteroidota</taxon>
        <taxon>Flavobacteriia</taxon>
        <taxon>Flavobacteriales</taxon>
        <taxon>Weeksellaceae</taxon>
        <taxon>Ornithobacterium</taxon>
    </lineage>
</organism>
<proteinExistence type="predicted"/>
<feature type="transmembrane region" description="Helical" evidence="8">
    <location>
        <begin position="118"/>
        <end position="144"/>
    </location>
</feature>
<feature type="transmembrane region" description="Helical" evidence="8">
    <location>
        <begin position="89"/>
        <end position="111"/>
    </location>
</feature>
<sequence length="183" mass="21293">MHLIMNLKEFKPALWLIAKFFIAYIVLTLLYSQYLQHFSELKQIADPFTAWVAESTAQVMQWLGFNANSEQIAGETFRRFLLNDRYVCIINEGCNAIAIMIIFVSFIIAFSKKLLPSFLYSVGGVILLHFTNITRIAILNYIFAYHAEYSELAHDYLFPAIIYGMVVVLWIIWIVFFVLKNKN</sequence>